<dbReference type="EMBL" id="BAABHB010000010">
    <property type="protein sequence ID" value="GAA4413701.1"/>
    <property type="molecule type" value="Genomic_DNA"/>
</dbReference>
<keyword evidence="1" id="KW-0732">Signal</keyword>
<feature type="chain" id="PRO_5045040267" description="Lipoprotein" evidence="1">
    <location>
        <begin position="18"/>
        <end position="208"/>
    </location>
</feature>
<organism evidence="2 3">
    <name type="scientific">Nibrella viscosa</name>
    <dbReference type="NCBI Taxonomy" id="1084524"/>
    <lineage>
        <taxon>Bacteria</taxon>
        <taxon>Pseudomonadati</taxon>
        <taxon>Bacteroidota</taxon>
        <taxon>Cytophagia</taxon>
        <taxon>Cytophagales</taxon>
        <taxon>Spirosomataceae</taxon>
        <taxon>Nibrella</taxon>
    </lineage>
</organism>
<protein>
    <recommendedName>
        <fullName evidence="4">Lipoprotein</fullName>
    </recommendedName>
</protein>
<evidence type="ECO:0000256" key="1">
    <source>
        <dbReference type="SAM" id="SignalP"/>
    </source>
</evidence>
<sequence length="208" mass="23910">MKALLYVLLLSSFCFSAQRPPKVDGLGKFRPGITTVGVIDDLARELNVQVVEQKKYLKESDFEKGKIYKVLYDPNEEKKPNRASKCTQSEVYRLGDYTFSGVELKDAYLTFYKKVLVAIECKIPADILEAMPNRYGTPESKKEEREIECSNGGNRSRENFYIYTWRDGDIEAESVIVPYYDNDCKRDFVRTFTVKAAKEHSAYIDCGK</sequence>
<comment type="caution">
    <text evidence="2">The sequence shown here is derived from an EMBL/GenBank/DDBJ whole genome shotgun (WGS) entry which is preliminary data.</text>
</comment>
<evidence type="ECO:0000313" key="3">
    <source>
        <dbReference type="Proteomes" id="UP001500936"/>
    </source>
</evidence>
<keyword evidence="3" id="KW-1185">Reference proteome</keyword>
<gene>
    <name evidence="2" type="ORF">GCM10023187_42360</name>
</gene>
<accession>A0ABP8KSQ9</accession>
<evidence type="ECO:0008006" key="4">
    <source>
        <dbReference type="Google" id="ProtNLM"/>
    </source>
</evidence>
<proteinExistence type="predicted"/>
<dbReference type="Proteomes" id="UP001500936">
    <property type="component" value="Unassembled WGS sequence"/>
</dbReference>
<evidence type="ECO:0000313" key="2">
    <source>
        <dbReference type="EMBL" id="GAA4413701.1"/>
    </source>
</evidence>
<dbReference type="RefSeq" id="WP_345269981.1">
    <property type="nucleotide sequence ID" value="NZ_BAABHB010000010.1"/>
</dbReference>
<feature type="signal peptide" evidence="1">
    <location>
        <begin position="1"/>
        <end position="17"/>
    </location>
</feature>
<name>A0ABP8KSQ9_9BACT</name>
<reference evidence="3" key="1">
    <citation type="journal article" date="2019" name="Int. J. Syst. Evol. Microbiol.">
        <title>The Global Catalogue of Microorganisms (GCM) 10K type strain sequencing project: providing services to taxonomists for standard genome sequencing and annotation.</title>
        <authorList>
            <consortium name="The Broad Institute Genomics Platform"/>
            <consortium name="The Broad Institute Genome Sequencing Center for Infectious Disease"/>
            <person name="Wu L."/>
            <person name="Ma J."/>
        </authorList>
    </citation>
    <scope>NUCLEOTIDE SEQUENCE [LARGE SCALE GENOMIC DNA]</scope>
    <source>
        <strain evidence="3">JCM 17925</strain>
    </source>
</reference>